<reference evidence="1 2" key="1">
    <citation type="submission" date="2024-07" db="EMBL/GenBank/DDBJ databases">
        <title>Enhanced genomic and transcriptomic resources for Trichinella pseudospiralis and T. spiralis underpin the discovery of pronounced molecular differences between stages and species.</title>
        <authorList>
            <person name="Pasi K.K."/>
            <person name="La Rosa G."/>
            <person name="Gomez-Morales M.A."/>
            <person name="Tosini F."/>
            <person name="Sumanam S."/>
            <person name="Young N.D."/>
            <person name="Chang B.C."/>
            <person name="Robin G.B."/>
        </authorList>
    </citation>
    <scope>NUCLEOTIDE SEQUENCE [LARGE SCALE GENOMIC DNA]</scope>
    <source>
        <strain evidence="1">ISS534</strain>
    </source>
</reference>
<accession>A0ABR3KYM5</accession>
<protein>
    <submittedName>
        <fullName evidence="1">UPF0223 protein</fullName>
    </submittedName>
</protein>
<name>A0ABR3KYM5_TRISP</name>
<organism evidence="1 2">
    <name type="scientific">Trichinella spiralis</name>
    <name type="common">Trichina worm</name>
    <dbReference type="NCBI Taxonomy" id="6334"/>
    <lineage>
        <taxon>Eukaryota</taxon>
        <taxon>Metazoa</taxon>
        <taxon>Ecdysozoa</taxon>
        <taxon>Nematoda</taxon>
        <taxon>Enoplea</taxon>
        <taxon>Dorylaimia</taxon>
        <taxon>Trichinellida</taxon>
        <taxon>Trichinellidae</taxon>
        <taxon>Trichinella</taxon>
    </lineage>
</organism>
<evidence type="ECO:0000313" key="2">
    <source>
        <dbReference type="Proteomes" id="UP001558632"/>
    </source>
</evidence>
<gene>
    <name evidence="1" type="ORF">TSPI_06170</name>
</gene>
<dbReference type="Proteomes" id="UP001558632">
    <property type="component" value="Unassembled WGS sequence"/>
</dbReference>
<proteinExistence type="predicted"/>
<dbReference type="EMBL" id="JBEUSY010000132">
    <property type="protein sequence ID" value="KAL1244467.1"/>
    <property type="molecule type" value="Genomic_DNA"/>
</dbReference>
<keyword evidence="2" id="KW-1185">Reference proteome</keyword>
<sequence length="106" mass="12350">MVEHRTPTVMFRTNEEAVVIITFLKYVDLRLDCPILRREAMHSFHRFAFSLPDKDLRLEQQLRDSMNAQAMDTQSPFMFDMSPFRPEDMKQIAIGPDAIGFLTVQG</sequence>
<evidence type="ECO:0000313" key="1">
    <source>
        <dbReference type="EMBL" id="KAL1244467.1"/>
    </source>
</evidence>
<comment type="caution">
    <text evidence="1">The sequence shown here is derived from an EMBL/GenBank/DDBJ whole genome shotgun (WGS) entry which is preliminary data.</text>
</comment>